<evidence type="ECO:0000313" key="6">
    <source>
        <dbReference type="EMBL" id="MBS2549904.1"/>
    </source>
</evidence>
<dbReference type="InterPro" id="IPR001867">
    <property type="entry name" value="OmpR/PhoB-type_DNA-bd"/>
</dbReference>
<dbReference type="Pfam" id="PF00486">
    <property type="entry name" value="Trans_reg_C"/>
    <property type="match status" value="1"/>
</dbReference>
<dbReference type="SUPFAM" id="SSF52172">
    <property type="entry name" value="CheY-like"/>
    <property type="match status" value="1"/>
</dbReference>
<evidence type="ECO:0000256" key="1">
    <source>
        <dbReference type="ARBA" id="ARBA00023125"/>
    </source>
</evidence>
<dbReference type="Gene3D" id="1.10.10.10">
    <property type="entry name" value="Winged helix-like DNA-binding domain superfamily/Winged helix DNA-binding domain"/>
    <property type="match status" value="1"/>
</dbReference>
<name>A0ABS5KV63_9ACTN</name>
<feature type="domain" description="Response regulatory" evidence="4">
    <location>
        <begin position="16"/>
        <end position="130"/>
    </location>
</feature>
<feature type="DNA-binding region" description="OmpR/PhoB-type" evidence="3">
    <location>
        <begin position="144"/>
        <end position="241"/>
    </location>
</feature>
<keyword evidence="7" id="KW-1185">Reference proteome</keyword>
<dbReference type="CDD" id="cd00383">
    <property type="entry name" value="trans_reg_C"/>
    <property type="match status" value="1"/>
</dbReference>
<dbReference type="PROSITE" id="PS51755">
    <property type="entry name" value="OMPR_PHOB"/>
    <property type="match status" value="1"/>
</dbReference>
<evidence type="ECO:0000259" key="4">
    <source>
        <dbReference type="PROSITE" id="PS50110"/>
    </source>
</evidence>
<dbReference type="PROSITE" id="PS50110">
    <property type="entry name" value="RESPONSE_REGULATORY"/>
    <property type="match status" value="1"/>
</dbReference>
<feature type="modified residue" description="4-aspartylphosphate" evidence="2">
    <location>
        <position position="65"/>
    </location>
</feature>
<dbReference type="Gene3D" id="6.10.250.690">
    <property type="match status" value="1"/>
</dbReference>
<dbReference type="SMART" id="SM00862">
    <property type="entry name" value="Trans_reg_C"/>
    <property type="match status" value="1"/>
</dbReference>
<protein>
    <submittedName>
        <fullName evidence="6">Response regulator transcription factor</fullName>
    </submittedName>
</protein>
<reference evidence="6 7" key="1">
    <citation type="submission" date="2020-02" db="EMBL/GenBank/DDBJ databases">
        <title>Acidophilic actinobacteria isolated from forest soil.</title>
        <authorList>
            <person name="Golinska P."/>
        </authorList>
    </citation>
    <scope>NUCLEOTIDE SEQUENCE [LARGE SCALE GENOMIC DNA]</scope>
    <source>
        <strain evidence="6 7">NL8</strain>
    </source>
</reference>
<evidence type="ECO:0000256" key="3">
    <source>
        <dbReference type="PROSITE-ProRule" id="PRU01091"/>
    </source>
</evidence>
<proteinExistence type="predicted"/>
<gene>
    <name evidence="6" type="ORF">KGQ19_23850</name>
</gene>
<dbReference type="InterPro" id="IPR011006">
    <property type="entry name" value="CheY-like_superfamily"/>
</dbReference>
<keyword evidence="2" id="KW-0597">Phosphoprotein</keyword>
<sequence>MTIMPAKFANPTEPWRFLVVDDEPDLVEVVCGALRHEGWDAVGAHDGREAVSAAATYQPDAVVLDMMLPDMDGMEVMRRIHTNRPEVRVLFLTARDAVEDRIAGIAAGGDDYVAKPFSLDEVVVRLRSLVRRTARGRAGRAASPDCLVVGDLVLDEAAREVTRGGEPIELSPKEYLLLWFLMRHPRQVLSKSQILSEVWSYDYGGQAHVVELYISYLRKKIDAGRPAMIHTVRGAGYVIKAAAP</sequence>
<dbReference type="Proteomes" id="UP000730482">
    <property type="component" value="Unassembled WGS sequence"/>
</dbReference>
<dbReference type="PANTHER" id="PTHR48111">
    <property type="entry name" value="REGULATOR OF RPOS"/>
    <property type="match status" value="1"/>
</dbReference>
<feature type="domain" description="OmpR/PhoB-type" evidence="5">
    <location>
        <begin position="144"/>
        <end position="241"/>
    </location>
</feature>
<evidence type="ECO:0000256" key="2">
    <source>
        <dbReference type="PROSITE-ProRule" id="PRU00169"/>
    </source>
</evidence>
<dbReference type="SMART" id="SM00448">
    <property type="entry name" value="REC"/>
    <property type="match status" value="1"/>
</dbReference>
<dbReference type="RefSeq" id="WP_212011731.1">
    <property type="nucleotide sequence ID" value="NZ_JAAFYZ010000085.1"/>
</dbReference>
<dbReference type="InterPro" id="IPR039420">
    <property type="entry name" value="WalR-like"/>
</dbReference>
<dbReference type="EMBL" id="JAAFYZ010000085">
    <property type="protein sequence ID" value="MBS2549904.1"/>
    <property type="molecule type" value="Genomic_DNA"/>
</dbReference>
<comment type="caution">
    <text evidence="6">The sequence shown here is derived from an EMBL/GenBank/DDBJ whole genome shotgun (WGS) entry which is preliminary data.</text>
</comment>
<organism evidence="6 7">
    <name type="scientific">Catenulispora pinistramenti</name>
    <dbReference type="NCBI Taxonomy" id="2705254"/>
    <lineage>
        <taxon>Bacteria</taxon>
        <taxon>Bacillati</taxon>
        <taxon>Actinomycetota</taxon>
        <taxon>Actinomycetes</taxon>
        <taxon>Catenulisporales</taxon>
        <taxon>Catenulisporaceae</taxon>
        <taxon>Catenulispora</taxon>
    </lineage>
</organism>
<dbReference type="Pfam" id="PF00072">
    <property type="entry name" value="Response_reg"/>
    <property type="match status" value="1"/>
</dbReference>
<dbReference type="InterPro" id="IPR001789">
    <property type="entry name" value="Sig_transdc_resp-reg_receiver"/>
</dbReference>
<dbReference type="PANTHER" id="PTHR48111:SF28">
    <property type="entry name" value="TRANSCRIPTIONAL REGULATORY PROTEIN TCRX-RELATED"/>
    <property type="match status" value="1"/>
</dbReference>
<evidence type="ECO:0000313" key="7">
    <source>
        <dbReference type="Proteomes" id="UP000730482"/>
    </source>
</evidence>
<evidence type="ECO:0000259" key="5">
    <source>
        <dbReference type="PROSITE" id="PS51755"/>
    </source>
</evidence>
<dbReference type="Gene3D" id="3.40.50.2300">
    <property type="match status" value="1"/>
</dbReference>
<accession>A0ABS5KV63</accession>
<dbReference type="InterPro" id="IPR036388">
    <property type="entry name" value="WH-like_DNA-bd_sf"/>
</dbReference>
<keyword evidence="1 3" id="KW-0238">DNA-binding</keyword>